<evidence type="ECO:0000313" key="1">
    <source>
        <dbReference type="EMBL" id="ADB85353.1"/>
    </source>
</evidence>
<name>D3IVL3_PHYED</name>
<dbReference type="EMBL" id="GQ252862">
    <property type="protein sequence ID" value="ADB85353.1"/>
    <property type="molecule type" value="Genomic_DNA"/>
</dbReference>
<sequence length="110" mass="12075">MAGDREEGEPPLPAEAPASERVAAAVEAVAAAGEYRNAFRRQLLALSRRIRLLGPFAEELRERRAPAPEEEERALAPLADALEKALELLRLGREGSRIFLVSELFNPMLG</sequence>
<dbReference type="AlphaFoldDB" id="D3IVL3"/>
<protein>
    <submittedName>
        <fullName evidence="1">Putative spotted leaf protein 11</fullName>
    </submittedName>
</protein>
<proteinExistence type="predicted"/>
<organism evidence="1">
    <name type="scientific">Phyllostachys edulis</name>
    <name type="common">Tortoise shell bamboo</name>
    <name type="synonym">Bambusa edulis</name>
    <dbReference type="NCBI Taxonomy" id="38705"/>
    <lineage>
        <taxon>Eukaryota</taxon>
        <taxon>Viridiplantae</taxon>
        <taxon>Streptophyta</taxon>
        <taxon>Embryophyta</taxon>
        <taxon>Tracheophyta</taxon>
        <taxon>Spermatophyta</taxon>
        <taxon>Magnoliopsida</taxon>
        <taxon>Liliopsida</taxon>
        <taxon>Poales</taxon>
        <taxon>Poaceae</taxon>
        <taxon>BOP clade</taxon>
        <taxon>Bambusoideae</taxon>
        <taxon>Arundinarodae</taxon>
        <taxon>Arundinarieae</taxon>
        <taxon>Arundinariinae</taxon>
        <taxon>Phyllostachys</taxon>
    </lineage>
</organism>
<accession>D3IVL3</accession>
<reference evidence="1" key="1">
    <citation type="journal article" date="2010" name="J. Integr. Plant Biol.">
        <title>Insights into the bamboo genome: syntenic relationships to rice and sorghum.</title>
        <authorList>
            <person name="Gui Y.J."/>
            <person name="Zhou Y."/>
            <person name="Wang Y."/>
            <person name="Wang S."/>
            <person name="Wang S.Y."/>
            <person name="Hu Y."/>
            <person name="Bo S.P."/>
            <person name="Chen H."/>
            <person name="Zhou C.P."/>
            <person name="Ma N.X."/>
            <person name="Zhang T.Z."/>
            <person name="Fan L.J."/>
        </authorList>
    </citation>
    <scope>NUCLEOTIDE SEQUENCE</scope>
    <source>
        <tissue evidence="1">Shoot</tissue>
    </source>
</reference>